<reference evidence="10" key="1">
    <citation type="submission" date="2014-06" db="EMBL/GenBank/DDBJ databases">
        <authorList>
            <person name="Winans N.J."/>
            <person name="Newell P.D."/>
            <person name="Douglas A.E."/>
        </authorList>
    </citation>
    <scope>NUCLEOTIDE SEQUENCE [LARGE SCALE GENOMIC DNA]</scope>
</reference>
<comment type="subcellular location">
    <subcellularLocation>
        <location evidence="7">Cell membrane</location>
        <topology evidence="7">Multi-pass membrane protein</topology>
    </subcellularLocation>
    <subcellularLocation>
        <location evidence="1">Membrane</location>
        <topology evidence="1">Multi-pass membrane protein</topology>
    </subcellularLocation>
</comment>
<evidence type="ECO:0000256" key="1">
    <source>
        <dbReference type="ARBA" id="ARBA00004141"/>
    </source>
</evidence>
<evidence type="ECO:0000256" key="7">
    <source>
        <dbReference type="HAMAP-Rule" id="MF_01207"/>
    </source>
</evidence>
<dbReference type="Pfam" id="PF01794">
    <property type="entry name" value="Ferric_reduct"/>
    <property type="match status" value="1"/>
</dbReference>
<dbReference type="Proteomes" id="UP000194641">
    <property type="component" value="Unassembled WGS sequence"/>
</dbReference>
<dbReference type="GO" id="GO:0020037">
    <property type="term" value="F:heme binding"/>
    <property type="evidence" value="ECO:0007669"/>
    <property type="project" value="UniProtKB-UniRule"/>
</dbReference>
<dbReference type="HAMAP" id="MF_01207">
    <property type="entry name" value="MsrQ"/>
    <property type="match status" value="1"/>
</dbReference>
<evidence type="ECO:0000256" key="5">
    <source>
        <dbReference type="ARBA" id="ARBA00023004"/>
    </source>
</evidence>
<feature type="domain" description="Ferric oxidoreductase" evidence="8">
    <location>
        <begin position="76"/>
        <end position="187"/>
    </location>
</feature>
<dbReference type="GO" id="GO:0016679">
    <property type="term" value="F:oxidoreductase activity, acting on diphenols and related substances as donors"/>
    <property type="evidence" value="ECO:0007669"/>
    <property type="project" value="TreeGrafter"/>
</dbReference>
<evidence type="ECO:0000256" key="3">
    <source>
        <dbReference type="ARBA" id="ARBA00022692"/>
    </source>
</evidence>
<dbReference type="PANTHER" id="PTHR36964:SF1">
    <property type="entry name" value="PROTEIN-METHIONINE-SULFOXIDE REDUCTASE HEME-BINDING SUBUNIT MSRQ"/>
    <property type="match status" value="1"/>
</dbReference>
<keyword evidence="5 7" id="KW-0408">Iron</keyword>
<keyword evidence="7" id="KW-0249">Electron transport</keyword>
<keyword evidence="7" id="KW-0479">Metal-binding</keyword>
<proteinExistence type="inferred from homology"/>
<comment type="similarity">
    <text evidence="7">Belongs to the MsrQ family.</text>
</comment>
<dbReference type="GO" id="GO:0046872">
    <property type="term" value="F:metal ion binding"/>
    <property type="evidence" value="ECO:0007669"/>
    <property type="project" value="UniProtKB-KW"/>
</dbReference>
<evidence type="ECO:0000313" key="9">
    <source>
        <dbReference type="EMBL" id="OUI94666.1"/>
    </source>
</evidence>
<feature type="transmembrane region" description="Helical" evidence="7">
    <location>
        <begin position="41"/>
        <end position="58"/>
    </location>
</feature>
<feature type="transmembrane region" description="Helical" evidence="7">
    <location>
        <begin position="78"/>
        <end position="96"/>
    </location>
</feature>
<organism evidence="9 10">
    <name type="scientific">Acetobacter indonesiensis</name>
    <dbReference type="NCBI Taxonomy" id="104101"/>
    <lineage>
        <taxon>Bacteria</taxon>
        <taxon>Pseudomonadati</taxon>
        <taxon>Pseudomonadota</taxon>
        <taxon>Alphaproteobacteria</taxon>
        <taxon>Acetobacterales</taxon>
        <taxon>Acetobacteraceae</taxon>
        <taxon>Acetobacter</taxon>
    </lineage>
</organism>
<comment type="cofactor">
    <cofactor evidence="7">
        <name>heme b</name>
        <dbReference type="ChEBI" id="CHEBI:60344"/>
    </cofactor>
    <text evidence="7">Binds 1 heme b (iron(II)-protoporphyrin IX) group per subunit.</text>
</comment>
<feature type="transmembrane region" description="Helical" evidence="7">
    <location>
        <begin position="108"/>
        <end position="129"/>
    </location>
</feature>
<dbReference type="GO" id="GO:0030091">
    <property type="term" value="P:protein repair"/>
    <property type="evidence" value="ECO:0007669"/>
    <property type="project" value="UniProtKB-UniRule"/>
</dbReference>
<keyword evidence="6 7" id="KW-0472">Membrane</keyword>
<dbReference type="GO" id="GO:0010181">
    <property type="term" value="F:FMN binding"/>
    <property type="evidence" value="ECO:0007669"/>
    <property type="project" value="UniProtKB-UniRule"/>
</dbReference>
<evidence type="ECO:0000256" key="2">
    <source>
        <dbReference type="ARBA" id="ARBA00022448"/>
    </source>
</evidence>
<keyword evidence="7" id="KW-0285">Flavoprotein</keyword>
<gene>
    <name evidence="7" type="primary">msrQ</name>
    <name evidence="9" type="ORF">HK17_03775</name>
</gene>
<keyword evidence="7" id="KW-0349">Heme</keyword>
<feature type="transmembrane region" description="Helical" evidence="7">
    <location>
        <begin position="203"/>
        <end position="219"/>
    </location>
</feature>
<dbReference type="EMBL" id="JOPA01000015">
    <property type="protein sequence ID" value="OUI94666.1"/>
    <property type="molecule type" value="Genomic_DNA"/>
</dbReference>
<comment type="cofactor">
    <cofactor evidence="7">
        <name>FMN</name>
        <dbReference type="ChEBI" id="CHEBI:58210"/>
    </cofactor>
    <text evidence="7">Binds 1 FMN per subunit.</text>
</comment>
<dbReference type="GO" id="GO:0005886">
    <property type="term" value="C:plasma membrane"/>
    <property type="evidence" value="ECO:0007669"/>
    <property type="project" value="UniProtKB-SubCell"/>
</dbReference>
<dbReference type="GO" id="GO:0009055">
    <property type="term" value="F:electron transfer activity"/>
    <property type="evidence" value="ECO:0007669"/>
    <property type="project" value="UniProtKB-UniRule"/>
</dbReference>
<dbReference type="PANTHER" id="PTHR36964">
    <property type="entry name" value="PROTEIN-METHIONINE-SULFOXIDE REDUCTASE HEME-BINDING SUBUNIT MSRQ"/>
    <property type="match status" value="1"/>
</dbReference>
<sequence length="228" mass="26297">MQNRLRTCIREWICERISERMPSSPSPRRKRARFSPVTRQVFLYLFFLFPAVLDIAQGMTGALGPNPVSVCLHDFGRYAFRFLLASLVVTPLKRFLGVDIMLYRRPLGLLAFTYAALHVFFYVVVARQLDMHVLWKDLTSRPFLIFGILTFIILAVLAATSTRRAIRALGRKWAQLHKLVYVAMVLASIHYSIAFKTWHVEPFIYAALALFVLALRLVPKQNRRKVGI</sequence>
<dbReference type="AlphaFoldDB" id="A0A252AVS2"/>
<keyword evidence="3 7" id="KW-0812">Transmembrane</keyword>
<keyword evidence="4 7" id="KW-1133">Transmembrane helix</keyword>
<keyword evidence="7" id="KW-0288">FMN</keyword>
<evidence type="ECO:0000256" key="4">
    <source>
        <dbReference type="ARBA" id="ARBA00022989"/>
    </source>
</evidence>
<feature type="transmembrane region" description="Helical" evidence="7">
    <location>
        <begin position="141"/>
        <end position="159"/>
    </location>
</feature>
<name>A0A252AVS2_9PROT</name>
<comment type="function">
    <text evidence="7">Part of the MsrPQ system that repairs oxidized periplasmic proteins containing methionine sulfoxide residues (Met-O), using respiratory chain electrons. Thus protects these proteins from oxidative-stress damage caused by reactive species of oxygen and chlorine generated by the host defense mechanisms. MsrPQ is essential for the maintenance of envelope integrity under bleach stress, rescuing a wide series of structurally unrelated periplasmic proteins from methionine oxidation. MsrQ provides electrons for reduction to the reductase catalytic subunit MsrP, using the quinone pool of the respiratory chain.</text>
</comment>
<comment type="subunit">
    <text evidence="7">Heterodimer of a catalytic subunit (MsrP) and a heme-binding subunit (MsrQ).</text>
</comment>
<evidence type="ECO:0000256" key="6">
    <source>
        <dbReference type="ARBA" id="ARBA00023136"/>
    </source>
</evidence>
<evidence type="ECO:0000259" key="8">
    <source>
        <dbReference type="Pfam" id="PF01794"/>
    </source>
</evidence>
<accession>A0A252AVS2</accession>
<evidence type="ECO:0000313" key="10">
    <source>
        <dbReference type="Proteomes" id="UP000194641"/>
    </source>
</evidence>
<comment type="caution">
    <text evidence="9">The sequence shown here is derived from an EMBL/GenBank/DDBJ whole genome shotgun (WGS) entry which is preliminary data.</text>
</comment>
<dbReference type="InterPro" id="IPR022837">
    <property type="entry name" value="MsrQ-like"/>
</dbReference>
<keyword evidence="2 7" id="KW-0813">Transport</keyword>
<dbReference type="InterPro" id="IPR013130">
    <property type="entry name" value="Fe3_Rdtase_TM_dom"/>
</dbReference>
<feature type="transmembrane region" description="Helical" evidence="7">
    <location>
        <begin position="179"/>
        <end position="197"/>
    </location>
</feature>
<keyword evidence="7" id="KW-1003">Cell membrane</keyword>
<protein>
    <recommendedName>
        <fullName evidence="7">Protein-methionine-sulfoxide reductase heme-binding subunit MsrQ</fullName>
    </recommendedName>
    <alternativeName>
        <fullName evidence="7">Flavocytochrome MsrQ</fullName>
    </alternativeName>
</protein>